<dbReference type="GO" id="GO:0016747">
    <property type="term" value="F:acyltransferase activity, transferring groups other than amino-acyl groups"/>
    <property type="evidence" value="ECO:0007669"/>
    <property type="project" value="TreeGrafter"/>
</dbReference>
<dbReference type="InterPro" id="IPR050583">
    <property type="entry name" value="Mycobacterial_A85_antigen"/>
</dbReference>
<feature type="transmembrane region" description="Helical" evidence="1">
    <location>
        <begin position="117"/>
        <end position="139"/>
    </location>
</feature>
<keyword evidence="1" id="KW-1133">Transmembrane helix</keyword>
<keyword evidence="1" id="KW-0812">Transmembrane</keyword>
<feature type="transmembrane region" description="Helical" evidence="1">
    <location>
        <begin position="91"/>
        <end position="110"/>
    </location>
</feature>
<keyword evidence="1" id="KW-0472">Membrane</keyword>
<evidence type="ECO:0000313" key="3">
    <source>
        <dbReference type="Proteomes" id="UP000307380"/>
    </source>
</evidence>
<dbReference type="Gene3D" id="3.40.50.1820">
    <property type="entry name" value="alpha/beta hydrolase"/>
    <property type="match status" value="1"/>
</dbReference>
<dbReference type="PANTHER" id="PTHR48098">
    <property type="entry name" value="ENTEROCHELIN ESTERASE-RELATED"/>
    <property type="match status" value="1"/>
</dbReference>
<proteinExistence type="predicted"/>
<organism evidence="2 3">
    <name type="scientific">Orlajensenia flava</name>
    <dbReference type="NCBI Taxonomy" id="2565934"/>
    <lineage>
        <taxon>Bacteria</taxon>
        <taxon>Bacillati</taxon>
        <taxon>Actinomycetota</taxon>
        <taxon>Actinomycetes</taxon>
        <taxon>Micrococcales</taxon>
        <taxon>Microbacteriaceae</taxon>
        <taxon>Orlajensenia</taxon>
    </lineage>
</organism>
<feature type="transmembrane region" description="Helical" evidence="1">
    <location>
        <begin position="29"/>
        <end position="48"/>
    </location>
</feature>
<dbReference type="Pfam" id="PF00756">
    <property type="entry name" value="Esterase"/>
    <property type="match status" value="1"/>
</dbReference>
<evidence type="ECO:0000313" key="2">
    <source>
        <dbReference type="EMBL" id="THG32609.1"/>
    </source>
</evidence>
<dbReference type="OrthoDB" id="3723842at2"/>
<name>A0A4S4FPY5_9MICO</name>
<feature type="transmembrane region" description="Helical" evidence="1">
    <location>
        <begin position="55"/>
        <end position="79"/>
    </location>
</feature>
<dbReference type="SUPFAM" id="SSF53474">
    <property type="entry name" value="alpha/beta-Hydrolases"/>
    <property type="match status" value="1"/>
</dbReference>
<dbReference type="AlphaFoldDB" id="A0A4S4FPY5"/>
<keyword evidence="3" id="KW-1185">Reference proteome</keyword>
<gene>
    <name evidence="2" type="ORF">E6C70_12740</name>
</gene>
<dbReference type="InterPro" id="IPR000801">
    <property type="entry name" value="Esterase-like"/>
</dbReference>
<accession>A0A4S4FPY5</accession>
<dbReference type="InterPro" id="IPR029058">
    <property type="entry name" value="AB_hydrolase_fold"/>
</dbReference>
<comment type="caution">
    <text evidence="2">The sequence shown here is derived from an EMBL/GenBank/DDBJ whole genome shotgun (WGS) entry which is preliminary data.</text>
</comment>
<dbReference type="EMBL" id="SSSN01000009">
    <property type="protein sequence ID" value="THG32609.1"/>
    <property type="molecule type" value="Genomic_DNA"/>
</dbReference>
<evidence type="ECO:0000256" key="1">
    <source>
        <dbReference type="SAM" id="Phobius"/>
    </source>
</evidence>
<sequence>MDGLRRLRRAAPRVDRAVNLLLSIDVIDGPVLAILGTLSIALVIYLLLRGRDAEWFVTAGAAMLVGALVGCGLLWIVNVGGLLGGPADRGVWFWAPAGFAAIGLAVVNLWHARWWRVVVAVVAILVFTLTTFLGVNAVYGIGRTLAAFLHVSTASPVAIPSVVPTPGASTTPLYQRWKPPKDMPAHGTVGLVPGGIPNTASGFDARPAQIYLPPAALVADPPELPLVIMMMGQPGDPDASYIGDVLDDYQAQHDGLAPIALVVDQLGDPFTDPLCLNTERGQVETYVMTDVVGWARSHLNIQQGRDAWTVAGYSNGGACAAYFGSKHPDVFGNLLDVSGVEYPGAETSSIVLDQIFDGDQSAFDAVKPASIMRATGDYPDTVAVFTMGQYDEEFRPGYERLWPVAKAAGMRVTHKLIIGAGHGLEALDGGLDEGFRVLYPRLGLDAGE</sequence>
<dbReference type="PANTHER" id="PTHR48098:SF1">
    <property type="entry name" value="DIACYLGLYCEROL ACYLTRANSFERASE_MYCOLYLTRANSFERASE AG85A"/>
    <property type="match status" value="1"/>
</dbReference>
<reference evidence="2 3" key="1">
    <citation type="submission" date="2019-04" db="EMBL/GenBank/DDBJ databases">
        <authorList>
            <person name="Jiang L."/>
        </authorList>
    </citation>
    <scope>NUCLEOTIDE SEQUENCE [LARGE SCALE GENOMIC DNA]</scope>
    <source>
        <strain evidence="2 3">YIM 131861</strain>
    </source>
</reference>
<protein>
    <submittedName>
        <fullName evidence="2">Esterase</fullName>
    </submittedName>
</protein>
<dbReference type="Proteomes" id="UP000307380">
    <property type="component" value="Unassembled WGS sequence"/>
</dbReference>